<dbReference type="Pfam" id="PF07362">
    <property type="entry name" value="CcdA"/>
    <property type="match status" value="1"/>
</dbReference>
<dbReference type="Proteomes" id="UP000094009">
    <property type="component" value="Unassembled WGS sequence"/>
</dbReference>
<name>A0A853KW91_9PROT</name>
<gene>
    <name evidence="2" type="ORF">TH4_18165</name>
</gene>
<dbReference type="EMBL" id="JPVZ01000010">
    <property type="protein sequence ID" value="OAZ08262.1"/>
    <property type="molecule type" value="Genomic_DNA"/>
</dbReference>
<evidence type="ECO:0000256" key="1">
    <source>
        <dbReference type="ARBA" id="ARBA00022649"/>
    </source>
</evidence>
<evidence type="ECO:0000313" key="2">
    <source>
        <dbReference type="EMBL" id="OAZ08262.1"/>
    </source>
</evidence>
<comment type="caution">
    <text evidence="2">The sequence shown here is derived from an EMBL/GenBank/DDBJ whole genome shotgun (WGS) entry which is preliminary data.</text>
</comment>
<organism evidence="2 3">
    <name type="scientific">Thalassospira tepidiphila MCCC 1A03514</name>
    <dbReference type="NCBI Taxonomy" id="1177930"/>
    <lineage>
        <taxon>Bacteria</taxon>
        <taxon>Pseudomonadati</taxon>
        <taxon>Pseudomonadota</taxon>
        <taxon>Alphaproteobacteria</taxon>
        <taxon>Rhodospirillales</taxon>
        <taxon>Thalassospiraceae</taxon>
        <taxon>Thalassospira</taxon>
    </lineage>
</organism>
<keyword evidence="1" id="KW-1277">Toxin-antitoxin system</keyword>
<dbReference type="AlphaFoldDB" id="A0A853KW91"/>
<sequence length="80" mass="8865">MTADVKAKQRKPTNVSLDAELLQEAKKLGINISRSAESGLRDAISMKRAELWKEQNKAALEASNSYVAKNGIPLAKHRKF</sequence>
<proteinExistence type="predicted"/>
<reference evidence="2 3" key="1">
    <citation type="submission" date="2014-07" db="EMBL/GenBank/DDBJ databases">
        <title>Draft genome sequence of Thalassospira tepidiphila 1-1B.</title>
        <authorList>
            <person name="Lai Q."/>
            <person name="Shao Z."/>
        </authorList>
    </citation>
    <scope>NUCLEOTIDE SEQUENCE [LARGE SCALE GENOMIC DNA]</scope>
    <source>
        <strain evidence="2 3">MCCC 1A03514</strain>
    </source>
</reference>
<evidence type="ECO:0000313" key="3">
    <source>
        <dbReference type="Proteomes" id="UP000094009"/>
    </source>
</evidence>
<dbReference type="InterPro" id="IPR009956">
    <property type="entry name" value="Post-segregation_anti-tox_CcdA"/>
</dbReference>
<protein>
    <submittedName>
        <fullName evidence="2">Post-segregation antitoxin CcdA</fullName>
    </submittedName>
</protein>
<dbReference type="RefSeq" id="WP_064782149.1">
    <property type="nucleotide sequence ID" value="NZ_JPVZ01000010.1"/>
</dbReference>
<accession>A0A853KW91</accession>